<dbReference type="InterPro" id="IPR025658">
    <property type="entry name" value="Cyclophilin_TM1367"/>
</dbReference>
<dbReference type="InterPro" id="IPR029000">
    <property type="entry name" value="Cyclophilin-like_dom_sf"/>
</dbReference>
<dbReference type="InterPro" id="IPR007256">
    <property type="entry name" value="TM1367-like"/>
</dbReference>
<dbReference type="Gene3D" id="2.40.100.20">
    <property type="match status" value="1"/>
</dbReference>
<organism evidence="2">
    <name type="scientific">marine sediment metagenome</name>
    <dbReference type="NCBI Taxonomy" id="412755"/>
    <lineage>
        <taxon>unclassified sequences</taxon>
        <taxon>metagenomes</taxon>
        <taxon>ecological metagenomes</taxon>
    </lineage>
</organism>
<feature type="domain" description="Cyclophilin TM1367-like" evidence="1">
    <location>
        <begin position="4"/>
        <end position="122"/>
    </location>
</feature>
<evidence type="ECO:0000313" key="2">
    <source>
        <dbReference type="EMBL" id="GAF72936.1"/>
    </source>
</evidence>
<dbReference type="AlphaFoldDB" id="X0SCR6"/>
<dbReference type="SUPFAM" id="SSF50891">
    <property type="entry name" value="Cyclophilin-like"/>
    <property type="match status" value="1"/>
</dbReference>
<evidence type="ECO:0000259" key="1">
    <source>
        <dbReference type="Pfam" id="PF04126"/>
    </source>
</evidence>
<accession>X0SCR6</accession>
<dbReference type="EMBL" id="BARS01000163">
    <property type="protein sequence ID" value="GAF72936.1"/>
    <property type="molecule type" value="Genomic_DNA"/>
</dbReference>
<gene>
    <name evidence="2" type="ORF">S01H1_00467</name>
</gene>
<name>X0SCR6_9ZZZZ</name>
<sequence>MAVKKITITTEDPKVDANLNDSETAQKIWEALPIEGSVNTWGDEIYFSIPVNVGLENAKAVVSEGDLGYWPPGNSFCIFFGLTPASRGDEIRPASPVNIFGKVIGDPKAFKKVSSGAKIIIEKVE</sequence>
<dbReference type="Pfam" id="PF04126">
    <property type="entry name" value="Cyclophil_like"/>
    <property type="match status" value="1"/>
</dbReference>
<reference evidence="2" key="1">
    <citation type="journal article" date="2014" name="Front. Microbiol.">
        <title>High frequency of phylogenetically diverse reductive dehalogenase-homologous genes in deep subseafloor sedimentary metagenomes.</title>
        <authorList>
            <person name="Kawai M."/>
            <person name="Futagami T."/>
            <person name="Toyoda A."/>
            <person name="Takaki Y."/>
            <person name="Nishi S."/>
            <person name="Hori S."/>
            <person name="Arai W."/>
            <person name="Tsubouchi T."/>
            <person name="Morono Y."/>
            <person name="Uchiyama I."/>
            <person name="Ito T."/>
            <person name="Fujiyama A."/>
            <person name="Inagaki F."/>
            <person name="Takami H."/>
        </authorList>
    </citation>
    <scope>NUCLEOTIDE SEQUENCE</scope>
    <source>
        <strain evidence="2">Expedition CK06-06</strain>
    </source>
</reference>
<proteinExistence type="predicted"/>
<comment type="caution">
    <text evidence="2">The sequence shown here is derived from an EMBL/GenBank/DDBJ whole genome shotgun (WGS) entry which is preliminary data.</text>
</comment>
<dbReference type="PIRSF" id="PIRSF006456">
    <property type="entry name" value="UCP006456"/>
    <property type="match status" value="1"/>
</dbReference>
<protein>
    <recommendedName>
        <fullName evidence="1">Cyclophilin TM1367-like domain-containing protein</fullName>
    </recommendedName>
</protein>